<dbReference type="InterPro" id="IPR046960">
    <property type="entry name" value="PPR_At4g14850-like_plant"/>
</dbReference>
<dbReference type="Gene3D" id="1.25.40.10">
    <property type="entry name" value="Tetratricopeptide repeat domain"/>
    <property type="match status" value="5"/>
</dbReference>
<feature type="repeat" description="PPR" evidence="2">
    <location>
        <begin position="475"/>
        <end position="509"/>
    </location>
</feature>
<dbReference type="OrthoDB" id="1871818at2759"/>
<dbReference type="InterPro" id="IPR046848">
    <property type="entry name" value="E_motif"/>
</dbReference>
<feature type="repeat" description="PPR" evidence="2">
    <location>
        <begin position="374"/>
        <end position="408"/>
    </location>
</feature>
<proteinExistence type="predicted"/>
<sequence>MRACSILHPFGIGATEHQPHPVEICDVRHKTNKPLPMRVMTLNWPKFGSSLFHSSIKWFTSTATPSISIPAIHCKIRDLVFEGQYHRTLEIYKEEVHLSGLHATPSFLPSVIKACSYAQSLDFGLQLHCIILKTGSDSEAVISNSLISMYAKFSIVEAARQVFDTVPNRDTITWNSLINCYLQNGCCFQALETFKKMYLCGFVLNLELIAGIISTCVRTGEFSLGRQIHALVIVHGMIKESVFLSTALLDLYMKCHRSFLALRVFEGMEVKNAVSWTSMIFGCIANQDYDMAINCFRTLQVEGIKPNRVTLLAVLPAFAELGYLEHGKEVHGYAFRQGFVSDHHFSAAMIHMYCKCRETLRSAEIIFEKSIFRDVVVWSSIIGGYARSGNGAKAMKLYSQMQTEGIEPNSVTLLAILSAYTTLSSLNHGCGVHGYILKRGLNFEVFIGNALINMYAKCGCLMASHQIFKEMPIKDYTSWSTLISGYGIHGYGEKALQLFHEMQDTGVEPDSITFLAVLSACNHSGLVEEGREIFDHVMKDDKTPLTIEHCACLVDLLGRSGKVEDGCEVVRSMPMKPSTKIWSSLVSACKVHGRLEMAERLALWLIKLEPDNTANHTMLSMVYAEAGNWVGVEEVRRLTRVHGLKKCYGFSQIALENKSMY</sequence>
<accession>A0A5N6R5C3</accession>
<dbReference type="NCBIfam" id="TIGR00756">
    <property type="entry name" value="PPR"/>
    <property type="match status" value="4"/>
</dbReference>
<dbReference type="Proteomes" id="UP000327013">
    <property type="component" value="Chromosome 5"/>
</dbReference>
<feature type="repeat" description="PPR" evidence="2">
    <location>
        <begin position="170"/>
        <end position="204"/>
    </location>
</feature>
<dbReference type="PANTHER" id="PTHR47926">
    <property type="entry name" value="PENTATRICOPEPTIDE REPEAT-CONTAINING PROTEIN"/>
    <property type="match status" value="1"/>
</dbReference>
<keyword evidence="1" id="KW-0677">Repeat</keyword>
<dbReference type="GO" id="GO:0003729">
    <property type="term" value="F:mRNA binding"/>
    <property type="evidence" value="ECO:0007669"/>
    <property type="project" value="UniProtKB-ARBA"/>
</dbReference>
<dbReference type="AlphaFoldDB" id="A0A5N6R5C3"/>
<organism evidence="3 4">
    <name type="scientific">Carpinus fangiana</name>
    <dbReference type="NCBI Taxonomy" id="176857"/>
    <lineage>
        <taxon>Eukaryota</taxon>
        <taxon>Viridiplantae</taxon>
        <taxon>Streptophyta</taxon>
        <taxon>Embryophyta</taxon>
        <taxon>Tracheophyta</taxon>
        <taxon>Spermatophyta</taxon>
        <taxon>Magnoliopsida</taxon>
        <taxon>eudicotyledons</taxon>
        <taxon>Gunneridae</taxon>
        <taxon>Pentapetalae</taxon>
        <taxon>rosids</taxon>
        <taxon>fabids</taxon>
        <taxon>Fagales</taxon>
        <taxon>Betulaceae</taxon>
        <taxon>Carpinus</taxon>
    </lineage>
</organism>
<reference evidence="3 4" key="1">
    <citation type="submission" date="2019-06" db="EMBL/GenBank/DDBJ databases">
        <title>A chromosomal-level reference genome of Carpinus fangiana (Coryloideae, Betulaceae).</title>
        <authorList>
            <person name="Yang X."/>
            <person name="Wang Z."/>
            <person name="Zhang L."/>
            <person name="Hao G."/>
            <person name="Liu J."/>
            <person name="Yang Y."/>
        </authorList>
    </citation>
    <scope>NUCLEOTIDE SEQUENCE [LARGE SCALE GENOMIC DNA]</scope>
    <source>
        <strain evidence="3">Cfa_2016G</strain>
        <tissue evidence="3">Leaf</tissue>
    </source>
</reference>
<evidence type="ECO:0000313" key="3">
    <source>
        <dbReference type="EMBL" id="KAE8056086.1"/>
    </source>
</evidence>
<name>A0A5N6R5C3_9ROSI</name>
<dbReference type="InterPro" id="IPR011990">
    <property type="entry name" value="TPR-like_helical_dom_sf"/>
</dbReference>
<dbReference type="FunFam" id="1.25.40.10:FF:000073">
    <property type="entry name" value="Pentatricopeptide repeat-containing protein chloroplastic"/>
    <property type="match status" value="2"/>
</dbReference>
<dbReference type="FunFam" id="1.25.40.10:FF:000090">
    <property type="entry name" value="Pentatricopeptide repeat-containing protein, chloroplastic"/>
    <property type="match status" value="1"/>
</dbReference>
<evidence type="ECO:0000256" key="2">
    <source>
        <dbReference type="PROSITE-ProRule" id="PRU00708"/>
    </source>
</evidence>
<dbReference type="GO" id="GO:0009451">
    <property type="term" value="P:RNA modification"/>
    <property type="evidence" value="ECO:0007669"/>
    <property type="project" value="InterPro"/>
</dbReference>
<dbReference type="Pfam" id="PF13041">
    <property type="entry name" value="PPR_2"/>
    <property type="match status" value="2"/>
</dbReference>
<keyword evidence="4" id="KW-1185">Reference proteome</keyword>
<dbReference type="Pfam" id="PF20431">
    <property type="entry name" value="E_motif"/>
    <property type="match status" value="1"/>
</dbReference>
<evidence type="ECO:0000256" key="1">
    <source>
        <dbReference type="ARBA" id="ARBA00022737"/>
    </source>
</evidence>
<evidence type="ECO:0008006" key="5">
    <source>
        <dbReference type="Google" id="ProtNLM"/>
    </source>
</evidence>
<dbReference type="Pfam" id="PF01535">
    <property type="entry name" value="PPR"/>
    <property type="match status" value="3"/>
</dbReference>
<dbReference type="InterPro" id="IPR002885">
    <property type="entry name" value="PPR_rpt"/>
</dbReference>
<dbReference type="PROSITE" id="PS51375">
    <property type="entry name" value="PPR"/>
    <property type="match status" value="5"/>
</dbReference>
<feature type="repeat" description="PPR" evidence="2">
    <location>
        <begin position="510"/>
        <end position="544"/>
    </location>
</feature>
<protein>
    <recommendedName>
        <fullName evidence="5">Pentacotripeptide-repeat region of PRORP domain-containing protein</fullName>
    </recommendedName>
</protein>
<dbReference type="EMBL" id="CM017325">
    <property type="protein sequence ID" value="KAE8056086.1"/>
    <property type="molecule type" value="Genomic_DNA"/>
</dbReference>
<evidence type="ECO:0000313" key="4">
    <source>
        <dbReference type="Proteomes" id="UP000327013"/>
    </source>
</evidence>
<feature type="repeat" description="PPR" evidence="2">
    <location>
        <begin position="272"/>
        <end position="306"/>
    </location>
</feature>
<gene>
    <name evidence="3" type="ORF">FH972_012884</name>
</gene>